<reference evidence="13 14" key="1">
    <citation type="submission" date="2014-11" db="EMBL/GenBank/DDBJ databases">
        <title>Complete Genome Sequence of Pseudoalteromonas sp. Strain OCN003 Isolated from Kaneohe Bay, Oahu, Hawaii.</title>
        <authorList>
            <person name="Beurmann S."/>
            <person name="Videau P."/>
            <person name="Ushijima B."/>
            <person name="Smith A.M."/>
            <person name="Aeby G.S."/>
            <person name="Callahan S.M."/>
            <person name="Belcaid M."/>
        </authorList>
    </citation>
    <scope>NUCLEOTIDE SEQUENCE [LARGE SCALE GENOMIC DNA]</scope>
    <source>
        <strain evidence="13 14">OCN003</strain>
    </source>
</reference>
<dbReference type="Pfam" id="PF00672">
    <property type="entry name" value="HAMP"/>
    <property type="match status" value="1"/>
</dbReference>
<evidence type="ECO:0000256" key="10">
    <source>
        <dbReference type="SAM" id="Phobius"/>
    </source>
</evidence>
<evidence type="ECO:0000256" key="6">
    <source>
        <dbReference type="ARBA" id="ARBA00023136"/>
    </source>
</evidence>
<sequence>MKMRTKLIAGFAITVIVPILAISILSLSQAKSDGFTRFLTTTHAEIRQVEKGFELFFQQVKHNADFLAQAQVVRNVPTDVTTYMGPEKSMSPLDAVPGEAGIFRLYETFGKTHNELLFVYLGTEQGGFIQYPAEPLGNYDPRQRPWYKLAQSARGKTVITEPYQGVTGQAMVSVAKAINNDMGQFVGVQSLDVTLATLTDIVSSIKIGNTGYLILVDGSGTVLADPRNADNNFKPISKLTSPIYQSLSKNLSSRSFTIESQGKTLEATTYFSEELNWRFVAVIEQDEILQSASEMKVFIGIIAFIMIASFVGVGVLLANRIVYPIEKVSAGLKEIAQGEGDLSKRLDVIGNDEISQLAKWFNQFLTTINELVKDINHKSQILNESATASGEKVTEIMRASHDQEGSSEEAARGTANLADVSKQVSENCSTALSDIEQAEHYALEGNNDVKRAVSEVTSLNDSLSESSQAMTQLEKESENITKILDVIRGIAEQTNLLALNAAIEAARAGEQGRGFAVVADEVRTLAKRSHESTEEIDKVLNSLIQQTRLVSDKMASSVTHSADAIEKAEKAHNSFDDISRAVNTVKQLISQISDAAQSQYDAADEINCDISGISDSVKHTALSADELAEGSQQLVVLSEDLRNLVNRFHVK</sequence>
<evidence type="ECO:0000256" key="9">
    <source>
        <dbReference type="PROSITE-ProRule" id="PRU00284"/>
    </source>
</evidence>
<dbReference type="PANTHER" id="PTHR32089">
    <property type="entry name" value="METHYL-ACCEPTING CHEMOTAXIS PROTEIN MCPB"/>
    <property type="match status" value="1"/>
</dbReference>
<dbReference type="STRING" id="1348114.OM33_20145"/>
<proteinExistence type="inferred from homology"/>
<evidence type="ECO:0000256" key="3">
    <source>
        <dbReference type="ARBA" id="ARBA00022500"/>
    </source>
</evidence>
<dbReference type="SMART" id="SM00304">
    <property type="entry name" value="HAMP"/>
    <property type="match status" value="1"/>
</dbReference>
<dbReference type="CDD" id="cd12912">
    <property type="entry name" value="PDC2_MCP_like"/>
    <property type="match status" value="1"/>
</dbReference>
<protein>
    <submittedName>
        <fullName evidence="13">Chemotaxis protein</fullName>
    </submittedName>
</protein>
<dbReference type="CDD" id="cd12913">
    <property type="entry name" value="PDC1_MCP_like"/>
    <property type="match status" value="1"/>
</dbReference>
<dbReference type="CDD" id="cd06225">
    <property type="entry name" value="HAMP"/>
    <property type="match status" value="1"/>
</dbReference>
<feature type="transmembrane region" description="Helical" evidence="10">
    <location>
        <begin position="297"/>
        <end position="318"/>
    </location>
</feature>
<keyword evidence="2" id="KW-1003">Cell membrane</keyword>
<dbReference type="eggNOG" id="COG0840">
    <property type="taxonomic scope" value="Bacteria"/>
</dbReference>
<evidence type="ECO:0000313" key="14">
    <source>
        <dbReference type="Proteomes" id="UP000030341"/>
    </source>
</evidence>
<dbReference type="InterPro" id="IPR033479">
    <property type="entry name" value="dCache_1"/>
</dbReference>
<dbReference type="Pfam" id="PF00015">
    <property type="entry name" value="MCPsignal"/>
    <property type="match status" value="1"/>
</dbReference>
<feature type="domain" description="Methyl-accepting transducer" evidence="11">
    <location>
        <begin position="378"/>
        <end position="614"/>
    </location>
</feature>
<dbReference type="InterPro" id="IPR029151">
    <property type="entry name" value="Sensor-like_sf"/>
</dbReference>
<accession>A0A0A7EL26</accession>
<dbReference type="SUPFAM" id="SSF58104">
    <property type="entry name" value="Methyl-accepting chemotaxis protein (MCP) signaling domain"/>
    <property type="match status" value="1"/>
</dbReference>
<dbReference type="Gene3D" id="1.10.287.950">
    <property type="entry name" value="Methyl-accepting chemotaxis protein"/>
    <property type="match status" value="1"/>
</dbReference>
<gene>
    <name evidence="13" type="ORF">OM33_20145</name>
</gene>
<dbReference type="OrthoDB" id="2489132at2"/>
<comment type="similarity">
    <text evidence="8">Belongs to the methyl-accepting chemotaxis (MCP) protein family.</text>
</comment>
<keyword evidence="6 10" id="KW-0472">Membrane</keyword>
<dbReference type="EMBL" id="CP009889">
    <property type="protein sequence ID" value="AIY67349.1"/>
    <property type="molecule type" value="Genomic_DNA"/>
</dbReference>
<feature type="domain" description="HAMP" evidence="12">
    <location>
        <begin position="319"/>
        <end position="373"/>
    </location>
</feature>
<evidence type="ECO:0000256" key="5">
    <source>
        <dbReference type="ARBA" id="ARBA00022989"/>
    </source>
</evidence>
<dbReference type="InterPro" id="IPR003660">
    <property type="entry name" value="HAMP_dom"/>
</dbReference>
<organism evidence="13 14">
    <name type="scientific">Pseudoalteromonas piratica</name>
    <dbReference type="NCBI Taxonomy" id="1348114"/>
    <lineage>
        <taxon>Bacteria</taxon>
        <taxon>Pseudomonadati</taxon>
        <taxon>Pseudomonadota</taxon>
        <taxon>Gammaproteobacteria</taxon>
        <taxon>Alteromonadales</taxon>
        <taxon>Pseudoalteromonadaceae</taxon>
        <taxon>Pseudoalteromonas</taxon>
    </lineage>
</organism>
<dbReference type="AlphaFoldDB" id="A0A0A7EL26"/>
<evidence type="ECO:0000259" key="12">
    <source>
        <dbReference type="PROSITE" id="PS50885"/>
    </source>
</evidence>
<dbReference type="CDD" id="cd11386">
    <property type="entry name" value="MCP_signal"/>
    <property type="match status" value="1"/>
</dbReference>
<keyword evidence="3" id="KW-0145">Chemotaxis</keyword>
<evidence type="ECO:0000259" key="11">
    <source>
        <dbReference type="PROSITE" id="PS50111"/>
    </source>
</evidence>
<evidence type="ECO:0000256" key="1">
    <source>
        <dbReference type="ARBA" id="ARBA00004651"/>
    </source>
</evidence>
<dbReference type="Pfam" id="PF02743">
    <property type="entry name" value="dCache_1"/>
    <property type="match status" value="1"/>
</dbReference>
<evidence type="ECO:0000256" key="7">
    <source>
        <dbReference type="ARBA" id="ARBA00023224"/>
    </source>
</evidence>
<dbReference type="GO" id="GO:0007165">
    <property type="term" value="P:signal transduction"/>
    <property type="evidence" value="ECO:0007669"/>
    <property type="project" value="UniProtKB-KW"/>
</dbReference>
<dbReference type="PROSITE" id="PS50111">
    <property type="entry name" value="CHEMOTAXIS_TRANSDUC_2"/>
    <property type="match status" value="1"/>
</dbReference>
<evidence type="ECO:0000313" key="13">
    <source>
        <dbReference type="EMBL" id="AIY67349.1"/>
    </source>
</evidence>
<dbReference type="RefSeq" id="WP_040136265.1">
    <property type="nucleotide sequence ID" value="NZ_CP009889.1"/>
</dbReference>
<evidence type="ECO:0000256" key="8">
    <source>
        <dbReference type="ARBA" id="ARBA00029447"/>
    </source>
</evidence>
<evidence type="ECO:0000256" key="2">
    <source>
        <dbReference type="ARBA" id="ARBA00022475"/>
    </source>
</evidence>
<dbReference type="PANTHER" id="PTHR32089:SF119">
    <property type="entry name" value="METHYL-ACCEPTING CHEMOTAXIS PROTEIN CTPL"/>
    <property type="match status" value="1"/>
</dbReference>
<name>A0A0A7EL26_9GAMM</name>
<dbReference type="KEGG" id="pseo:OM33_20145"/>
<dbReference type="FunFam" id="1.10.287.950:FF:000001">
    <property type="entry name" value="Methyl-accepting chemotaxis sensory transducer"/>
    <property type="match status" value="1"/>
</dbReference>
<keyword evidence="4 10" id="KW-0812">Transmembrane</keyword>
<dbReference type="SUPFAM" id="SSF103190">
    <property type="entry name" value="Sensory domain-like"/>
    <property type="match status" value="1"/>
</dbReference>
<keyword evidence="7 9" id="KW-0807">Transducer</keyword>
<keyword evidence="5 10" id="KW-1133">Transmembrane helix</keyword>
<dbReference type="GO" id="GO:0005886">
    <property type="term" value="C:plasma membrane"/>
    <property type="evidence" value="ECO:0007669"/>
    <property type="project" value="UniProtKB-SubCell"/>
</dbReference>
<evidence type="ECO:0000256" key="4">
    <source>
        <dbReference type="ARBA" id="ARBA00022692"/>
    </source>
</evidence>
<keyword evidence="14" id="KW-1185">Reference proteome</keyword>
<comment type="subcellular location">
    <subcellularLocation>
        <location evidence="1">Cell membrane</location>
        <topology evidence="1">Multi-pass membrane protein</topology>
    </subcellularLocation>
</comment>
<dbReference type="GO" id="GO:0006935">
    <property type="term" value="P:chemotaxis"/>
    <property type="evidence" value="ECO:0007669"/>
    <property type="project" value="UniProtKB-KW"/>
</dbReference>
<dbReference type="Proteomes" id="UP000030341">
    <property type="component" value="Chromosome 2"/>
</dbReference>
<dbReference type="SMART" id="SM00283">
    <property type="entry name" value="MA"/>
    <property type="match status" value="1"/>
</dbReference>
<dbReference type="HOGENOM" id="CLU_000445_107_19_6"/>
<dbReference type="InterPro" id="IPR004089">
    <property type="entry name" value="MCPsignal_dom"/>
</dbReference>
<dbReference type="Gene3D" id="3.30.450.20">
    <property type="entry name" value="PAS domain"/>
    <property type="match status" value="2"/>
</dbReference>
<dbReference type="PROSITE" id="PS50885">
    <property type="entry name" value="HAMP"/>
    <property type="match status" value="1"/>
</dbReference>